<dbReference type="Proteomes" id="UP000235965">
    <property type="component" value="Unassembled WGS sequence"/>
</dbReference>
<dbReference type="InParanoid" id="A0A2J7QEM8"/>
<evidence type="ECO:0000313" key="2">
    <source>
        <dbReference type="EMBL" id="PNF27040.1"/>
    </source>
</evidence>
<name>A0A2J7QEM8_9NEOP</name>
<dbReference type="InterPro" id="IPR021605">
    <property type="entry name" value="Pcf11_Clp1-ID"/>
</dbReference>
<dbReference type="GO" id="GO:0005737">
    <property type="term" value="C:cytoplasm"/>
    <property type="evidence" value="ECO:0007669"/>
    <property type="project" value="TreeGrafter"/>
</dbReference>
<accession>A0A2J7QEM8</accession>
<dbReference type="PANTHER" id="PTHR15921:SF3">
    <property type="entry name" value="PRE-MRNA CLEAVAGE COMPLEX 2 PROTEIN PCF11"/>
    <property type="match status" value="1"/>
</dbReference>
<dbReference type="GO" id="GO:0006369">
    <property type="term" value="P:termination of RNA polymerase II transcription"/>
    <property type="evidence" value="ECO:0007669"/>
    <property type="project" value="InterPro"/>
</dbReference>
<comment type="caution">
    <text evidence="2">The sequence shown here is derived from an EMBL/GenBank/DDBJ whole genome shotgun (WGS) entry which is preliminary data.</text>
</comment>
<dbReference type="GO" id="GO:0031124">
    <property type="term" value="P:mRNA 3'-end processing"/>
    <property type="evidence" value="ECO:0007669"/>
    <property type="project" value="InterPro"/>
</dbReference>
<dbReference type="Pfam" id="PF11526">
    <property type="entry name" value="Pfc11_Clp1_ID"/>
    <property type="match status" value="1"/>
</dbReference>
<sequence>MNVTELYERLVTAGILPRGKANADCKNKEEANSIKPVDFSQPGLVALLHSGIPCSSCGVRFPAEERIKCRQHLDWHFRQNRRLKDSGANQSRGWYFSVSDWMQYEEIEDSEEAGPCWFEWQRAANVADTKVEDVPSVSEGENPDDEICIMCHDRFKKSLMMKKNGNCLEQ</sequence>
<gene>
    <name evidence="2" type="ORF">B7P43_G10416</name>
</gene>
<protein>
    <recommendedName>
        <fullName evidence="1">Pcf11 Clp1-ID domain-containing protein</fullName>
    </recommendedName>
</protein>
<keyword evidence="3" id="KW-1185">Reference proteome</keyword>
<dbReference type="GO" id="GO:0005849">
    <property type="term" value="C:mRNA cleavage factor complex"/>
    <property type="evidence" value="ECO:0007669"/>
    <property type="project" value="InterPro"/>
</dbReference>
<dbReference type="OrthoDB" id="343582at2759"/>
<proteinExistence type="predicted"/>
<reference evidence="2 3" key="1">
    <citation type="submission" date="2017-12" db="EMBL/GenBank/DDBJ databases">
        <title>Hemimetabolous genomes reveal molecular basis of termite eusociality.</title>
        <authorList>
            <person name="Harrison M.C."/>
            <person name="Jongepier E."/>
            <person name="Robertson H.M."/>
            <person name="Arning N."/>
            <person name="Bitard-Feildel T."/>
            <person name="Chao H."/>
            <person name="Childers C.P."/>
            <person name="Dinh H."/>
            <person name="Doddapaneni H."/>
            <person name="Dugan S."/>
            <person name="Gowin J."/>
            <person name="Greiner C."/>
            <person name="Han Y."/>
            <person name="Hu H."/>
            <person name="Hughes D.S.T."/>
            <person name="Huylmans A.-K."/>
            <person name="Kemena C."/>
            <person name="Kremer L.P.M."/>
            <person name="Lee S.L."/>
            <person name="Lopez-Ezquerra A."/>
            <person name="Mallet L."/>
            <person name="Monroy-Kuhn J.M."/>
            <person name="Moser A."/>
            <person name="Murali S.C."/>
            <person name="Muzny D.M."/>
            <person name="Otani S."/>
            <person name="Piulachs M.-D."/>
            <person name="Poelchau M."/>
            <person name="Qu J."/>
            <person name="Schaub F."/>
            <person name="Wada-Katsumata A."/>
            <person name="Worley K.C."/>
            <person name="Xie Q."/>
            <person name="Ylla G."/>
            <person name="Poulsen M."/>
            <person name="Gibbs R.A."/>
            <person name="Schal C."/>
            <person name="Richards S."/>
            <person name="Belles X."/>
            <person name="Korb J."/>
            <person name="Bornberg-Bauer E."/>
        </authorList>
    </citation>
    <scope>NUCLEOTIDE SEQUENCE [LARGE SCALE GENOMIC DNA]</scope>
    <source>
        <tissue evidence="2">Whole body</tissue>
    </source>
</reference>
<dbReference type="EMBL" id="NEVH01015307">
    <property type="protein sequence ID" value="PNF27040.1"/>
    <property type="molecule type" value="Genomic_DNA"/>
</dbReference>
<dbReference type="AlphaFoldDB" id="A0A2J7QEM8"/>
<dbReference type="InterPro" id="IPR045154">
    <property type="entry name" value="PCF11-like"/>
</dbReference>
<dbReference type="PANTHER" id="PTHR15921">
    <property type="entry name" value="PRE-MRNA CLEAVAGE COMPLEX II"/>
    <property type="match status" value="1"/>
</dbReference>
<dbReference type="GO" id="GO:0003729">
    <property type="term" value="F:mRNA binding"/>
    <property type="evidence" value="ECO:0007669"/>
    <property type="project" value="InterPro"/>
</dbReference>
<feature type="domain" description="Pcf11 Clp1-ID" evidence="1">
    <location>
        <begin position="80"/>
        <end position="112"/>
    </location>
</feature>
<evidence type="ECO:0000259" key="1">
    <source>
        <dbReference type="Pfam" id="PF11526"/>
    </source>
</evidence>
<organism evidence="2 3">
    <name type="scientific">Cryptotermes secundus</name>
    <dbReference type="NCBI Taxonomy" id="105785"/>
    <lineage>
        <taxon>Eukaryota</taxon>
        <taxon>Metazoa</taxon>
        <taxon>Ecdysozoa</taxon>
        <taxon>Arthropoda</taxon>
        <taxon>Hexapoda</taxon>
        <taxon>Insecta</taxon>
        <taxon>Pterygota</taxon>
        <taxon>Neoptera</taxon>
        <taxon>Polyneoptera</taxon>
        <taxon>Dictyoptera</taxon>
        <taxon>Blattodea</taxon>
        <taxon>Blattoidea</taxon>
        <taxon>Termitoidae</taxon>
        <taxon>Kalotermitidae</taxon>
        <taxon>Cryptotermitinae</taxon>
        <taxon>Cryptotermes</taxon>
    </lineage>
</organism>
<dbReference type="GO" id="GO:0000993">
    <property type="term" value="F:RNA polymerase II complex binding"/>
    <property type="evidence" value="ECO:0007669"/>
    <property type="project" value="InterPro"/>
</dbReference>
<evidence type="ECO:0000313" key="3">
    <source>
        <dbReference type="Proteomes" id="UP000235965"/>
    </source>
</evidence>
<dbReference type="STRING" id="105785.A0A2J7QEM8"/>